<sequence length="40" mass="4488">MVDAVMSTVVAVASAFALSRTRCWWVMLVERGCDEERRVG</sequence>
<keyword evidence="2" id="KW-1185">Reference proteome</keyword>
<organism evidence="1 2">
    <name type="scientific">Strongylus vulgaris</name>
    <name type="common">Blood worm</name>
    <dbReference type="NCBI Taxonomy" id="40348"/>
    <lineage>
        <taxon>Eukaryota</taxon>
        <taxon>Metazoa</taxon>
        <taxon>Ecdysozoa</taxon>
        <taxon>Nematoda</taxon>
        <taxon>Chromadorea</taxon>
        <taxon>Rhabditida</taxon>
        <taxon>Rhabditina</taxon>
        <taxon>Rhabditomorpha</taxon>
        <taxon>Strongyloidea</taxon>
        <taxon>Strongylidae</taxon>
        <taxon>Strongylus</taxon>
    </lineage>
</organism>
<accession>A0A3P7IY93</accession>
<name>A0A3P7IY93_STRVU</name>
<dbReference type="AlphaFoldDB" id="A0A3P7IY93"/>
<dbReference type="Proteomes" id="UP000270094">
    <property type="component" value="Unassembled WGS sequence"/>
</dbReference>
<gene>
    <name evidence="1" type="ORF">SVUK_LOCUS7177</name>
</gene>
<evidence type="ECO:0000313" key="1">
    <source>
        <dbReference type="EMBL" id="VDM72179.1"/>
    </source>
</evidence>
<proteinExistence type="predicted"/>
<protein>
    <submittedName>
        <fullName evidence="1">Uncharacterized protein</fullName>
    </submittedName>
</protein>
<dbReference type="EMBL" id="UYYB01024108">
    <property type="protein sequence ID" value="VDM72179.1"/>
    <property type="molecule type" value="Genomic_DNA"/>
</dbReference>
<evidence type="ECO:0000313" key="2">
    <source>
        <dbReference type="Proteomes" id="UP000270094"/>
    </source>
</evidence>
<reference evidence="1 2" key="1">
    <citation type="submission" date="2018-11" db="EMBL/GenBank/DDBJ databases">
        <authorList>
            <consortium name="Pathogen Informatics"/>
        </authorList>
    </citation>
    <scope>NUCLEOTIDE SEQUENCE [LARGE SCALE GENOMIC DNA]</scope>
</reference>